<keyword evidence="6" id="KW-1185">Reference proteome</keyword>
<dbReference type="InterPro" id="IPR029045">
    <property type="entry name" value="ClpP/crotonase-like_dom_sf"/>
</dbReference>
<dbReference type="PATRIC" id="fig|1641875.4.peg.2070"/>
<name>A0A0T5NQX2_9RHOB</name>
<dbReference type="EMBL" id="LAXJ01000023">
    <property type="protein sequence ID" value="KRS11110.1"/>
    <property type="molecule type" value="Genomic_DNA"/>
</dbReference>
<dbReference type="InterPro" id="IPR014748">
    <property type="entry name" value="Enoyl-CoA_hydra_C"/>
</dbReference>
<dbReference type="InterPro" id="IPR001753">
    <property type="entry name" value="Enoyl-CoA_hydra/iso"/>
</dbReference>
<dbReference type="Pfam" id="PF00378">
    <property type="entry name" value="ECH_1"/>
    <property type="match status" value="1"/>
</dbReference>
<dbReference type="PANTHER" id="PTHR11941">
    <property type="entry name" value="ENOYL-COA HYDRATASE-RELATED"/>
    <property type="match status" value="1"/>
</dbReference>
<dbReference type="CDD" id="cd06558">
    <property type="entry name" value="crotonase-like"/>
    <property type="match status" value="1"/>
</dbReference>
<evidence type="ECO:0000313" key="5">
    <source>
        <dbReference type="EMBL" id="KRS11110.1"/>
    </source>
</evidence>
<proteinExistence type="inferred from homology"/>
<comment type="similarity">
    <text evidence="1 4">Belongs to the enoyl-CoA hydratase/isomerase family.</text>
</comment>
<gene>
    <name evidence="5" type="ORF">XM53_17780</name>
</gene>
<dbReference type="Gene3D" id="1.10.12.10">
    <property type="entry name" value="Lyase 2-enoyl-coa Hydratase, Chain A, domain 2"/>
    <property type="match status" value="1"/>
</dbReference>
<protein>
    <submittedName>
        <fullName evidence="5">Enoyl-CoA hydratase</fullName>
    </submittedName>
</protein>
<keyword evidence="3" id="KW-0456">Lyase</keyword>
<evidence type="ECO:0000256" key="1">
    <source>
        <dbReference type="ARBA" id="ARBA00005254"/>
    </source>
</evidence>
<dbReference type="GO" id="GO:0016829">
    <property type="term" value="F:lyase activity"/>
    <property type="evidence" value="ECO:0007669"/>
    <property type="project" value="UniProtKB-KW"/>
</dbReference>
<dbReference type="PANTHER" id="PTHR11941:SF169">
    <property type="entry name" value="(7AS)-7A-METHYL-1,5-DIOXO-2,3,5,6,7,7A-HEXAHYDRO-1H-INDENE-CARBOXYL-COA HYDROLASE"/>
    <property type="match status" value="1"/>
</dbReference>
<comment type="caution">
    <text evidence="5">The sequence shown here is derived from an EMBL/GenBank/DDBJ whole genome shotgun (WGS) entry which is preliminary data.</text>
</comment>
<evidence type="ECO:0000313" key="6">
    <source>
        <dbReference type="Proteomes" id="UP000051295"/>
    </source>
</evidence>
<dbReference type="SUPFAM" id="SSF52096">
    <property type="entry name" value="ClpP/crotonase"/>
    <property type="match status" value="1"/>
</dbReference>
<dbReference type="STRING" id="1641875.XM53_17780"/>
<dbReference type="AlphaFoldDB" id="A0A0T5NQX2"/>
<dbReference type="Proteomes" id="UP000051295">
    <property type="component" value="Unassembled WGS sequence"/>
</dbReference>
<reference evidence="5 6" key="1">
    <citation type="submission" date="2015-04" db="EMBL/GenBank/DDBJ databases">
        <title>The draft genome sequence of Roseovarius sp.R12b.</title>
        <authorList>
            <person name="Li G."/>
            <person name="Lai Q."/>
            <person name="Shao Z."/>
            <person name="Yan P."/>
        </authorList>
    </citation>
    <scope>NUCLEOTIDE SEQUENCE [LARGE SCALE GENOMIC DNA]</scope>
    <source>
        <strain evidence="5 6">R12B</strain>
    </source>
</reference>
<evidence type="ECO:0000256" key="2">
    <source>
        <dbReference type="ARBA" id="ARBA00023098"/>
    </source>
</evidence>
<sequence>MTSQDVVTLEILDHVATVSINRPERRNALSIVAANELHDIWEKIDADRSVRAVVLTSAQCGTFCAGMDLKEAAEVKREQGRDILDLIHDPFHQRMRRVKVPIIAAMTGHFAAGGFMLMLNSDIRVGLEGTTGGVTEVKRGRGSPWAVPILWQLPLPFAMEILLTGESHPVERYRDLGFVNYVEPTAQDVMNRAYGLARTIAENAPLSVSAAKESTLKAMSLGCEPGLREAEGIFEMVYASEDAQEGPRAFAEKRAPVWQGR</sequence>
<evidence type="ECO:0000256" key="4">
    <source>
        <dbReference type="RuleBase" id="RU003707"/>
    </source>
</evidence>
<dbReference type="PROSITE" id="PS00166">
    <property type="entry name" value="ENOYL_COA_HYDRATASE"/>
    <property type="match status" value="1"/>
</dbReference>
<evidence type="ECO:0000256" key="3">
    <source>
        <dbReference type="ARBA" id="ARBA00023239"/>
    </source>
</evidence>
<accession>A0A0T5NQX2</accession>
<dbReference type="Gene3D" id="3.90.226.10">
    <property type="entry name" value="2-enoyl-CoA Hydratase, Chain A, domain 1"/>
    <property type="match status" value="1"/>
</dbReference>
<dbReference type="InterPro" id="IPR018376">
    <property type="entry name" value="Enoyl-CoA_hyd/isom_CS"/>
</dbReference>
<dbReference type="GO" id="GO:0006635">
    <property type="term" value="P:fatty acid beta-oxidation"/>
    <property type="evidence" value="ECO:0007669"/>
    <property type="project" value="TreeGrafter"/>
</dbReference>
<organism evidence="5 6">
    <name type="scientific">Roseovarius atlanticus</name>
    <dbReference type="NCBI Taxonomy" id="1641875"/>
    <lineage>
        <taxon>Bacteria</taxon>
        <taxon>Pseudomonadati</taxon>
        <taxon>Pseudomonadota</taxon>
        <taxon>Alphaproteobacteria</taxon>
        <taxon>Rhodobacterales</taxon>
        <taxon>Roseobacteraceae</taxon>
        <taxon>Roseovarius</taxon>
    </lineage>
</organism>
<keyword evidence="2" id="KW-0443">Lipid metabolism</keyword>
<dbReference type="OrthoDB" id="5730382at2"/>